<dbReference type="EMBL" id="HBUE01005266">
    <property type="protein sequence ID" value="CAG6445642.1"/>
    <property type="molecule type" value="Transcribed_RNA"/>
</dbReference>
<proteinExistence type="predicted"/>
<organism evidence="2">
    <name type="scientific">Culex pipiens</name>
    <name type="common">House mosquito</name>
    <dbReference type="NCBI Taxonomy" id="7175"/>
    <lineage>
        <taxon>Eukaryota</taxon>
        <taxon>Metazoa</taxon>
        <taxon>Ecdysozoa</taxon>
        <taxon>Arthropoda</taxon>
        <taxon>Hexapoda</taxon>
        <taxon>Insecta</taxon>
        <taxon>Pterygota</taxon>
        <taxon>Neoptera</taxon>
        <taxon>Endopterygota</taxon>
        <taxon>Diptera</taxon>
        <taxon>Nematocera</taxon>
        <taxon>Culicoidea</taxon>
        <taxon>Culicidae</taxon>
        <taxon>Culicinae</taxon>
        <taxon>Culicini</taxon>
        <taxon>Culex</taxon>
        <taxon>Culex</taxon>
    </lineage>
</organism>
<dbReference type="EMBL" id="HBUE01305187">
    <property type="protein sequence ID" value="CAG6580592.1"/>
    <property type="molecule type" value="Transcribed_RNA"/>
</dbReference>
<reference evidence="2" key="1">
    <citation type="submission" date="2021-05" db="EMBL/GenBank/DDBJ databases">
        <authorList>
            <person name="Alioto T."/>
            <person name="Alioto T."/>
            <person name="Gomez Garrido J."/>
        </authorList>
    </citation>
    <scope>NUCLEOTIDE SEQUENCE</scope>
</reference>
<evidence type="ECO:0000313" key="2">
    <source>
        <dbReference type="EMBL" id="CAG6580592.1"/>
    </source>
</evidence>
<feature type="region of interest" description="Disordered" evidence="1">
    <location>
        <begin position="39"/>
        <end position="58"/>
    </location>
</feature>
<dbReference type="EMBL" id="HBUE01199086">
    <property type="protein sequence ID" value="CAG6528837.1"/>
    <property type="molecule type" value="Transcribed_RNA"/>
</dbReference>
<name>A0A8D8K358_CULPI</name>
<feature type="compositionally biased region" description="Basic and acidic residues" evidence="1">
    <location>
        <begin position="39"/>
        <end position="50"/>
    </location>
</feature>
<dbReference type="AlphaFoldDB" id="A0A8D8K358"/>
<accession>A0A8D8K358</accession>
<dbReference type="EMBL" id="HBUE01199085">
    <property type="protein sequence ID" value="CAG6528836.1"/>
    <property type="molecule type" value="Transcribed_RNA"/>
</dbReference>
<dbReference type="EMBL" id="HBUE01305188">
    <property type="protein sequence ID" value="CAG6580593.1"/>
    <property type="molecule type" value="Transcribed_RNA"/>
</dbReference>
<protein>
    <submittedName>
        <fullName evidence="2">(northern house mosquito) hypothetical protein</fullName>
    </submittedName>
</protein>
<sequence length="121" mass="13469">MVRTPRCILRRRVFRAGILTVISLRAAVASAGRIRQHDAGRQADHLEDGPHVQPVPDDQPEKVLLGDAHQCGAHFRFPRVVVVVVGKTVALFAPCWYRFFLLGRKQSLVWGGGDDSFTVQV</sequence>
<evidence type="ECO:0000256" key="1">
    <source>
        <dbReference type="SAM" id="MobiDB-lite"/>
    </source>
</evidence>